<keyword evidence="3" id="KW-1185">Reference proteome</keyword>
<dbReference type="Gene3D" id="3.10.450.50">
    <property type="match status" value="1"/>
</dbReference>
<comment type="caution">
    <text evidence="2">The sequence shown here is derived from an EMBL/GenBank/DDBJ whole genome shotgun (WGS) entry which is preliminary data.</text>
</comment>
<dbReference type="Proteomes" id="UP001589828">
    <property type="component" value="Unassembled WGS sequence"/>
</dbReference>
<accession>A0ABV6LGJ6</accession>
<dbReference type="SUPFAM" id="SSF54427">
    <property type="entry name" value="NTF2-like"/>
    <property type="match status" value="1"/>
</dbReference>
<proteinExistence type="predicted"/>
<reference evidence="2 3" key="1">
    <citation type="submission" date="2024-09" db="EMBL/GenBank/DDBJ databases">
        <authorList>
            <person name="Sun Q."/>
            <person name="Mori K."/>
        </authorList>
    </citation>
    <scope>NUCLEOTIDE SEQUENCE [LARGE SCALE GENOMIC DNA]</scope>
    <source>
        <strain evidence="2 3">NCAIM B.02415</strain>
    </source>
</reference>
<dbReference type="InterPro" id="IPR032710">
    <property type="entry name" value="NTF2-like_dom_sf"/>
</dbReference>
<evidence type="ECO:0000313" key="2">
    <source>
        <dbReference type="EMBL" id="MFC0518585.1"/>
    </source>
</evidence>
<dbReference type="Pfam" id="PF13577">
    <property type="entry name" value="SnoaL_4"/>
    <property type="match status" value="1"/>
</dbReference>
<dbReference type="RefSeq" id="WP_377026300.1">
    <property type="nucleotide sequence ID" value="NZ_JBHLTS010000079.1"/>
</dbReference>
<gene>
    <name evidence="2" type="ORF">ACFFGT_30505</name>
</gene>
<organism evidence="2 3">
    <name type="scientific">Mucilaginibacter angelicae</name>
    <dbReference type="NCBI Taxonomy" id="869718"/>
    <lineage>
        <taxon>Bacteria</taxon>
        <taxon>Pseudomonadati</taxon>
        <taxon>Bacteroidota</taxon>
        <taxon>Sphingobacteriia</taxon>
        <taxon>Sphingobacteriales</taxon>
        <taxon>Sphingobacteriaceae</taxon>
        <taxon>Mucilaginibacter</taxon>
    </lineage>
</organism>
<protein>
    <submittedName>
        <fullName evidence="2">Nuclear transport factor 2 family protein</fullName>
    </submittedName>
</protein>
<evidence type="ECO:0000259" key="1">
    <source>
        <dbReference type="Pfam" id="PF13577"/>
    </source>
</evidence>
<dbReference type="EMBL" id="JBHLTS010000079">
    <property type="protein sequence ID" value="MFC0518585.1"/>
    <property type="molecule type" value="Genomic_DNA"/>
</dbReference>
<evidence type="ECO:0000313" key="3">
    <source>
        <dbReference type="Proteomes" id="UP001589828"/>
    </source>
</evidence>
<name>A0ABV6LGJ6_9SPHI</name>
<sequence length="147" mass="16663">MKDQIIETLTALFKGADERDWAKVKNTLAENVELDYSSMTGNPASLVSSENIITAWRGFLPGFDKTQHQLTDFYVMQNGSAAHVHYYGKADHFISDELWIVEGTYDTELIETDGKWIITKHKLNLIKQDGNMDLPAQAVARVSEQRN</sequence>
<dbReference type="InterPro" id="IPR037401">
    <property type="entry name" value="SnoaL-like"/>
</dbReference>
<feature type="domain" description="SnoaL-like" evidence="1">
    <location>
        <begin position="3"/>
        <end position="120"/>
    </location>
</feature>